<evidence type="ECO:0000256" key="1">
    <source>
        <dbReference type="ARBA" id="ARBA00004496"/>
    </source>
</evidence>
<reference evidence="10" key="1">
    <citation type="journal article" date="2014" name="Genome Biol.">
        <title>Genome analysis of a major urban malaria vector mosquito, Anopheles stephensi.</title>
        <authorList>
            <person name="Jiang X."/>
            <person name="Peery A."/>
            <person name="Hall A.B."/>
            <person name="Sharma A."/>
            <person name="Chen X.G."/>
            <person name="Waterhouse R.M."/>
            <person name="Komissarov A."/>
            <person name="Riehle M.M."/>
            <person name="Shouche Y."/>
            <person name="Sharakhova M.V."/>
            <person name="Lawson D."/>
            <person name="Pakpour N."/>
            <person name="Arensburger P."/>
            <person name="Davidson V.L."/>
            <person name="Eiglmeier K."/>
            <person name="Emrich S."/>
            <person name="George P."/>
            <person name="Kennedy R.C."/>
            <person name="Mane S.P."/>
            <person name="Maslen G."/>
            <person name="Oringanje C."/>
            <person name="Qi Y."/>
            <person name="Settlage R."/>
            <person name="Tojo M."/>
            <person name="Tubio J.M."/>
            <person name="Unger M.F."/>
            <person name="Wang B."/>
            <person name="Vernick K.D."/>
            <person name="Ribeiro J.M."/>
            <person name="James A.A."/>
            <person name="Michel K."/>
            <person name="Riehle M.A."/>
            <person name="Luckhart S."/>
            <person name="Sharakhov I.V."/>
            <person name="Tu Z."/>
        </authorList>
    </citation>
    <scope>NUCLEOTIDE SEQUENCE [LARGE SCALE GENOMIC DNA]</scope>
    <source>
        <strain evidence="10">Indian</strain>
    </source>
</reference>
<evidence type="ECO:0000256" key="7">
    <source>
        <dbReference type="SAM" id="MobiDB-lite"/>
    </source>
</evidence>
<dbReference type="STRING" id="30069.A0A182Y2T6"/>
<proteinExistence type="inferred from homology"/>
<dbReference type="VEuPathDB" id="VectorBase:ASTEI20_033822"/>
<keyword evidence="5" id="KW-0597">Phosphoprotein</keyword>
<evidence type="ECO:0000256" key="5">
    <source>
        <dbReference type="ARBA" id="ARBA00022553"/>
    </source>
</evidence>
<protein>
    <recommendedName>
        <fullName evidence="3">Nuclear migration protein nudC</fullName>
    </recommendedName>
    <alternativeName>
        <fullName evidence="6">Nuclear distribution protein C homolog</fullName>
    </alternativeName>
</protein>
<feature type="region of interest" description="Disordered" evidence="7">
    <location>
        <begin position="65"/>
        <end position="108"/>
    </location>
</feature>
<dbReference type="Pfam" id="PF04969">
    <property type="entry name" value="CS"/>
    <property type="match status" value="1"/>
</dbReference>
<evidence type="ECO:0000313" key="10">
    <source>
        <dbReference type="Proteomes" id="UP000076408"/>
    </source>
</evidence>
<dbReference type="GO" id="GO:0006457">
    <property type="term" value="P:protein folding"/>
    <property type="evidence" value="ECO:0007669"/>
    <property type="project" value="TreeGrafter"/>
</dbReference>
<comment type="subcellular location">
    <subcellularLocation>
        <location evidence="1">Cytoplasm</location>
    </subcellularLocation>
</comment>
<feature type="region of interest" description="Disordered" evidence="7">
    <location>
        <begin position="132"/>
        <end position="185"/>
    </location>
</feature>
<organism evidence="9 10">
    <name type="scientific">Anopheles stephensi</name>
    <name type="common">Indo-Pakistan malaria mosquito</name>
    <dbReference type="NCBI Taxonomy" id="30069"/>
    <lineage>
        <taxon>Eukaryota</taxon>
        <taxon>Metazoa</taxon>
        <taxon>Ecdysozoa</taxon>
        <taxon>Arthropoda</taxon>
        <taxon>Hexapoda</taxon>
        <taxon>Insecta</taxon>
        <taxon>Pterygota</taxon>
        <taxon>Neoptera</taxon>
        <taxon>Endopterygota</taxon>
        <taxon>Diptera</taxon>
        <taxon>Nematocera</taxon>
        <taxon>Culicoidea</taxon>
        <taxon>Culicidae</taxon>
        <taxon>Anophelinae</taxon>
        <taxon>Anopheles</taxon>
    </lineage>
</organism>
<dbReference type="EnsemblMetazoa" id="ASTEI02772-RA">
    <property type="protein sequence ID" value="ASTEI02772-PA"/>
    <property type="gene ID" value="ASTEI02772"/>
</dbReference>
<feature type="region of interest" description="Disordered" evidence="7">
    <location>
        <begin position="313"/>
        <end position="335"/>
    </location>
</feature>
<evidence type="ECO:0000256" key="3">
    <source>
        <dbReference type="ARBA" id="ARBA00017641"/>
    </source>
</evidence>
<accession>A0A182Y2T6</accession>
<feature type="compositionally biased region" description="Basic and acidic residues" evidence="7">
    <location>
        <begin position="140"/>
        <end position="167"/>
    </location>
</feature>
<dbReference type="VEuPathDB" id="VectorBase:ASTE001034"/>
<evidence type="ECO:0000259" key="8">
    <source>
        <dbReference type="PROSITE" id="PS51203"/>
    </source>
</evidence>
<dbReference type="Proteomes" id="UP000076408">
    <property type="component" value="Unassembled WGS sequence"/>
</dbReference>
<sequence>MSENEGKFDSVLFAMAEQHSGGVPEMLATFAGFLNRKTDFFVGGDEGEWEKLVLQIFRQEAAKAQEVARKKREEREAQERRRQEVLRKKKEEEEQSKSATITELTDEEAEQLQKELDAKKYVMDLVGKSGIHGDVGSIERQSESEPPAKKATTADESKANKDTKADSDTEDVEPGDEGKLKPNRGNGCDLEKYNWTQTLQEIELRVPFDVKYTLKAKDVVVNMQRKTLKVGLKGHPPVIDGELCSEIKIEDSLWHLDKNTVVLTFEKINQMNWWDRLVSTDPPINTRKINPESSKLSDLDGSTRSMVEKMMYDQRQKEMGLPTSDEQKKQDMLKK</sequence>
<evidence type="ECO:0000313" key="9">
    <source>
        <dbReference type="EnsemblMetazoa" id="ASTEI02772-PA"/>
    </source>
</evidence>
<dbReference type="AlphaFoldDB" id="A0A182Y2T6"/>
<dbReference type="Gene3D" id="2.60.40.790">
    <property type="match status" value="1"/>
</dbReference>
<dbReference type="GO" id="GO:0051082">
    <property type="term" value="F:unfolded protein binding"/>
    <property type="evidence" value="ECO:0007669"/>
    <property type="project" value="TreeGrafter"/>
</dbReference>
<feature type="compositionally biased region" description="Basic and acidic residues" evidence="7">
    <location>
        <begin position="325"/>
        <end position="335"/>
    </location>
</feature>
<dbReference type="InterPro" id="IPR008978">
    <property type="entry name" value="HSP20-like_chaperone"/>
</dbReference>
<feature type="compositionally biased region" description="Basic and acidic residues" evidence="7">
    <location>
        <begin position="65"/>
        <end position="96"/>
    </location>
</feature>
<dbReference type="InterPro" id="IPR025934">
    <property type="entry name" value="NudC_N_dom"/>
</dbReference>
<dbReference type="PANTHER" id="PTHR12356:SF3">
    <property type="entry name" value="NUCLEAR MIGRATION PROTEIN NUDC"/>
    <property type="match status" value="1"/>
</dbReference>
<dbReference type="InterPro" id="IPR007052">
    <property type="entry name" value="CS_dom"/>
</dbReference>
<dbReference type="PANTHER" id="PTHR12356">
    <property type="entry name" value="NUCLEAR MOVEMENT PROTEIN NUDC"/>
    <property type="match status" value="1"/>
</dbReference>
<keyword evidence="10" id="KW-1185">Reference proteome</keyword>
<evidence type="ECO:0000256" key="4">
    <source>
        <dbReference type="ARBA" id="ARBA00022490"/>
    </source>
</evidence>
<dbReference type="Pfam" id="PF14050">
    <property type="entry name" value="Nudc_N"/>
    <property type="match status" value="1"/>
</dbReference>
<dbReference type="VEuPathDB" id="VectorBase:ASTEI02772"/>
<dbReference type="SUPFAM" id="SSF49764">
    <property type="entry name" value="HSP20-like chaperones"/>
    <property type="match status" value="1"/>
</dbReference>
<evidence type="ECO:0000256" key="2">
    <source>
        <dbReference type="ARBA" id="ARBA00010513"/>
    </source>
</evidence>
<feature type="domain" description="CS" evidence="8">
    <location>
        <begin position="188"/>
        <end position="278"/>
    </location>
</feature>
<reference evidence="9" key="2">
    <citation type="submission" date="2020-05" db="UniProtKB">
        <authorList>
            <consortium name="EnsemblMetazoa"/>
        </authorList>
    </citation>
    <scope>IDENTIFICATION</scope>
    <source>
        <strain evidence="9">Indian</strain>
    </source>
</reference>
<dbReference type="FunFam" id="2.60.40.790:FF:000001">
    <property type="entry name" value="Nuclear migration protein nudC"/>
    <property type="match status" value="1"/>
</dbReference>
<dbReference type="OMA" id="NQMEWWS"/>
<dbReference type="GO" id="GO:0005737">
    <property type="term" value="C:cytoplasm"/>
    <property type="evidence" value="ECO:0007669"/>
    <property type="project" value="UniProtKB-SubCell"/>
</dbReference>
<dbReference type="CDD" id="cd06492">
    <property type="entry name" value="p23_mNUDC_like"/>
    <property type="match status" value="1"/>
</dbReference>
<dbReference type="InterPro" id="IPR037898">
    <property type="entry name" value="NudC_fam"/>
</dbReference>
<keyword evidence="4" id="KW-0963">Cytoplasm</keyword>
<name>A0A182Y2T6_ANOST</name>
<dbReference type="PROSITE" id="PS51203">
    <property type="entry name" value="CS"/>
    <property type="match status" value="1"/>
</dbReference>
<comment type="similarity">
    <text evidence="2">Belongs to the nudC family.</text>
</comment>
<evidence type="ECO:0000256" key="6">
    <source>
        <dbReference type="ARBA" id="ARBA00030427"/>
    </source>
</evidence>